<evidence type="ECO:0000313" key="1">
    <source>
        <dbReference type="EMBL" id="APS41298.1"/>
    </source>
</evidence>
<sequence>MKLSLDETNIINAYRDGAYVDVVFHKCSSYEDASDKLTKNGFGTFEKKAFEDGNVMLYTDLMPTNRIEAHSFYETEYNHNGNE</sequence>
<proteinExistence type="predicted"/>
<evidence type="ECO:0000313" key="2">
    <source>
        <dbReference type="Proteomes" id="UP000185473"/>
    </source>
</evidence>
<gene>
    <name evidence="1" type="ORF">FOL01_0439</name>
</gene>
<accession>A0A1L6R9W5</accession>
<protein>
    <submittedName>
        <fullName evidence="1">Uncharacterized protein</fullName>
    </submittedName>
</protein>
<dbReference type="AlphaFoldDB" id="A0A1L6R9W5"/>
<dbReference type="STRING" id="1631871.FOL01_0439"/>
<reference evidence="1 2" key="1">
    <citation type="submission" date="2016-02" db="EMBL/GenBank/DDBJ databases">
        <title>Complete Genome Sequence of Weissella jogaejeotgali FOL01.</title>
        <authorList>
            <person name="Lee J.-H."/>
            <person name="Ku H.-J."/>
        </authorList>
    </citation>
    <scope>NUCLEOTIDE SEQUENCE [LARGE SCALE GENOMIC DNA]</scope>
    <source>
        <strain evidence="1 2">FOL01</strain>
    </source>
</reference>
<dbReference type="EMBL" id="CP014332">
    <property type="protein sequence ID" value="APS41298.1"/>
    <property type="molecule type" value="Genomic_DNA"/>
</dbReference>
<dbReference type="Proteomes" id="UP000185473">
    <property type="component" value="Chromosome"/>
</dbReference>
<dbReference type="KEGG" id="wjo:FOL01_0439"/>
<organism evidence="1 2">
    <name type="scientific">Weissella jogaejeotgali</name>
    <dbReference type="NCBI Taxonomy" id="1631871"/>
    <lineage>
        <taxon>Bacteria</taxon>
        <taxon>Bacillati</taxon>
        <taxon>Bacillota</taxon>
        <taxon>Bacilli</taxon>
        <taxon>Lactobacillales</taxon>
        <taxon>Lactobacillaceae</taxon>
        <taxon>Weissella</taxon>
    </lineage>
</organism>
<keyword evidence="2" id="KW-1185">Reference proteome</keyword>
<name>A0A1L6R9W5_9LACO</name>
<dbReference type="RefSeq" id="WP_075269139.1">
    <property type="nucleotide sequence ID" value="NZ_CP014332.1"/>
</dbReference>